<evidence type="ECO:0000313" key="1">
    <source>
        <dbReference type="EMBL" id="KKO19761.1"/>
    </source>
</evidence>
<dbReference type="Proteomes" id="UP000034954">
    <property type="component" value="Unassembled WGS sequence"/>
</dbReference>
<reference evidence="1 2" key="1">
    <citation type="journal article" date="2013" name="BMC Microbiol.">
        <title>Identification of the type II cytochrome c maturation pathway in anammox bacteria by comparative genomics.</title>
        <authorList>
            <person name="Ferousi C."/>
            <person name="Speth D.R."/>
            <person name="Reimann J."/>
            <person name="Op den Camp H.J."/>
            <person name="Allen J.W."/>
            <person name="Keltjens J.T."/>
            <person name="Jetten M.S."/>
        </authorList>
    </citation>
    <scope>NUCLEOTIDE SEQUENCE [LARGE SCALE GENOMIC DNA]</scope>
    <source>
        <strain evidence="1">RU1</strain>
    </source>
</reference>
<keyword evidence="2" id="KW-1185">Reference proteome</keyword>
<sequence length="80" mass="9229">MSFSSSIECPLASGLMNRIFGLFIPESLHFRHILPFYPKKFNDFHEHFSPASPYFTGLWGVSVQTLRIDFAYHIYLNGGE</sequence>
<protein>
    <submittedName>
        <fullName evidence="1">Uncharacterized protein</fullName>
    </submittedName>
</protein>
<dbReference type="EMBL" id="LAQJ01000158">
    <property type="protein sequence ID" value="KKO19761.1"/>
    <property type="molecule type" value="Genomic_DNA"/>
</dbReference>
<name>A0A0M2UXR8_9BACT</name>
<organism evidence="1 2">
    <name type="scientific">Candidatus Brocadia fulgida</name>
    <dbReference type="NCBI Taxonomy" id="380242"/>
    <lineage>
        <taxon>Bacteria</taxon>
        <taxon>Pseudomonadati</taxon>
        <taxon>Planctomycetota</taxon>
        <taxon>Candidatus Brocadiia</taxon>
        <taxon>Candidatus Brocadiales</taxon>
        <taxon>Candidatus Brocadiaceae</taxon>
        <taxon>Candidatus Brocadia</taxon>
    </lineage>
</organism>
<dbReference type="AlphaFoldDB" id="A0A0M2UXR8"/>
<proteinExistence type="predicted"/>
<comment type="caution">
    <text evidence="1">The sequence shown here is derived from an EMBL/GenBank/DDBJ whole genome shotgun (WGS) entry which is preliminary data.</text>
</comment>
<gene>
    <name evidence="1" type="ORF">BROFUL_01537</name>
</gene>
<evidence type="ECO:0000313" key="2">
    <source>
        <dbReference type="Proteomes" id="UP000034954"/>
    </source>
</evidence>
<accession>A0A0M2UXR8</accession>